<proteinExistence type="inferred from homology"/>
<evidence type="ECO:0000259" key="5">
    <source>
        <dbReference type="PROSITE" id="PS51898"/>
    </source>
</evidence>
<evidence type="ECO:0000256" key="4">
    <source>
        <dbReference type="SAM" id="MobiDB-lite"/>
    </source>
</evidence>
<keyword evidence="3" id="KW-0233">DNA recombination</keyword>
<feature type="domain" description="Tyr recombinase" evidence="5">
    <location>
        <begin position="194"/>
        <end position="391"/>
    </location>
</feature>
<evidence type="ECO:0000313" key="6">
    <source>
        <dbReference type="EMBL" id="AXK33485.1"/>
    </source>
</evidence>
<reference evidence="6 7" key="1">
    <citation type="submission" date="2018-07" db="EMBL/GenBank/DDBJ databases">
        <title>Draft genome of the type strain Streptomyces armeniacus ATCC 15676.</title>
        <authorList>
            <person name="Labana P."/>
            <person name="Gosse J.T."/>
            <person name="Boddy C.N."/>
        </authorList>
    </citation>
    <scope>NUCLEOTIDE SEQUENCE [LARGE SCALE GENOMIC DNA]</scope>
    <source>
        <strain evidence="6 7">ATCC 15676</strain>
    </source>
</reference>
<gene>
    <name evidence="6" type="ORF">DVA86_13315</name>
</gene>
<dbReference type="Gene3D" id="1.10.443.10">
    <property type="entry name" value="Intergrase catalytic core"/>
    <property type="match status" value="1"/>
</dbReference>
<dbReference type="Pfam" id="PF00589">
    <property type="entry name" value="Phage_integrase"/>
    <property type="match status" value="1"/>
</dbReference>
<evidence type="ECO:0000313" key="7">
    <source>
        <dbReference type="Proteomes" id="UP000254425"/>
    </source>
</evidence>
<evidence type="ECO:0000256" key="1">
    <source>
        <dbReference type="ARBA" id="ARBA00008857"/>
    </source>
</evidence>
<dbReference type="Gene3D" id="1.10.150.130">
    <property type="match status" value="1"/>
</dbReference>
<dbReference type="AlphaFoldDB" id="A0A345XPB9"/>
<name>A0A345XPB9_9ACTN</name>
<dbReference type="Proteomes" id="UP000254425">
    <property type="component" value="Chromosome"/>
</dbReference>
<dbReference type="GO" id="GO:0006310">
    <property type="term" value="P:DNA recombination"/>
    <property type="evidence" value="ECO:0007669"/>
    <property type="project" value="UniProtKB-KW"/>
</dbReference>
<dbReference type="PROSITE" id="PS51898">
    <property type="entry name" value="TYR_RECOMBINASE"/>
    <property type="match status" value="1"/>
</dbReference>
<dbReference type="SUPFAM" id="SSF56349">
    <property type="entry name" value="DNA breaking-rejoining enzymes"/>
    <property type="match status" value="1"/>
</dbReference>
<feature type="compositionally biased region" description="Basic and acidic residues" evidence="4">
    <location>
        <begin position="482"/>
        <end position="495"/>
    </location>
</feature>
<accession>A0A345XPB9</accession>
<dbReference type="InterPro" id="IPR010998">
    <property type="entry name" value="Integrase_recombinase_N"/>
</dbReference>
<dbReference type="InterPro" id="IPR036388">
    <property type="entry name" value="WH-like_DNA-bd_sf"/>
</dbReference>
<dbReference type="InterPro" id="IPR011010">
    <property type="entry name" value="DNA_brk_join_enz"/>
</dbReference>
<dbReference type="CDD" id="cd01189">
    <property type="entry name" value="INT_ICEBs1_C_like"/>
    <property type="match status" value="1"/>
</dbReference>
<protein>
    <submittedName>
        <fullName evidence="6">GntR family transcriptional regulator</fullName>
    </submittedName>
</protein>
<comment type="similarity">
    <text evidence="1">Belongs to the 'phage' integrase family.</text>
</comment>
<evidence type="ECO:0000256" key="2">
    <source>
        <dbReference type="ARBA" id="ARBA00023125"/>
    </source>
</evidence>
<dbReference type="PANTHER" id="PTHR30349:SF41">
    <property type="entry name" value="INTEGRASE_RECOMBINASE PROTEIN MJ0367-RELATED"/>
    <property type="match status" value="1"/>
</dbReference>
<keyword evidence="7" id="KW-1185">Reference proteome</keyword>
<dbReference type="EMBL" id="CP031320">
    <property type="protein sequence ID" value="AXK33485.1"/>
    <property type="molecule type" value="Genomic_DNA"/>
</dbReference>
<evidence type="ECO:0000256" key="3">
    <source>
        <dbReference type="ARBA" id="ARBA00023172"/>
    </source>
</evidence>
<dbReference type="InterPro" id="IPR013762">
    <property type="entry name" value="Integrase-like_cat_sf"/>
</dbReference>
<dbReference type="GO" id="GO:0003677">
    <property type="term" value="F:DNA binding"/>
    <property type="evidence" value="ECO:0007669"/>
    <property type="project" value="UniProtKB-KW"/>
</dbReference>
<dbReference type="Gene3D" id="1.10.10.10">
    <property type="entry name" value="Winged helix-like DNA-binding domain superfamily/Winged helix DNA-binding domain"/>
    <property type="match status" value="1"/>
</dbReference>
<dbReference type="RefSeq" id="WP_208878360.1">
    <property type="nucleotide sequence ID" value="NZ_CP031320.1"/>
</dbReference>
<dbReference type="InterPro" id="IPR050090">
    <property type="entry name" value="Tyrosine_recombinase_XerCD"/>
</dbReference>
<dbReference type="InterPro" id="IPR002104">
    <property type="entry name" value="Integrase_catalytic"/>
</dbReference>
<dbReference type="PANTHER" id="PTHR30349">
    <property type="entry name" value="PHAGE INTEGRASE-RELATED"/>
    <property type="match status" value="1"/>
</dbReference>
<dbReference type="GO" id="GO:0015074">
    <property type="term" value="P:DNA integration"/>
    <property type="evidence" value="ECO:0007669"/>
    <property type="project" value="InterPro"/>
</dbReference>
<dbReference type="KEGG" id="sarm:DVA86_13315"/>
<feature type="region of interest" description="Disordered" evidence="4">
    <location>
        <begin position="449"/>
        <end position="527"/>
    </location>
</feature>
<feature type="compositionally biased region" description="Low complexity" evidence="4">
    <location>
        <begin position="451"/>
        <end position="467"/>
    </location>
</feature>
<organism evidence="6 7">
    <name type="scientific">Streptomyces armeniacus</name>
    <dbReference type="NCBI Taxonomy" id="83291"/>
    <lineage>
        <taxon>Bacteria</taxon>
        <taxon>Bacillati</taxon>
        <taxon>Actinomycetota</taxon>
        <taxon>Actinomycetes</taxon>
        <taxon>Kitasatosporales</taxon>
        <taxon>Streptomycetaceae</taxon>
        <taxon>Streptomyces</taxon>
    </lineage>
</organism>
<keyword evidence="2" id="KW-0238">DNA-binding</keyword>
<sequence>MTKAAKHRRERGSIRPHGNGFQTRVYAGLDPLTKKPIYLYEQADDWGEAEKARTRLLSQVDEQRHPKSKITVGQAIDQWLAVARLEEVTRERYECAIRLYIKPALGDTAAAKLHPQTVELLYARLGRCRDQCEGRLNGRTDPDTGTRHMCAPLSNGYLRKLHYILRPALERAFRWGYLTRNPMDLVDSPPEDDPEPDPPSNAEVATLLNHAWHRDPDWATLLFLVAVTGFRRGELCALRWMNVDFDAGVLSVRRATNKRNRLKKTKTKRIRRVAIDPITADLLRAHLERQRRRAAAFGAEISQACFVFSLEPTAAEPMKKNTVTQRYGRDAHRQGLRSSRMQSLRDYSVTELIVAGVDLRTVSDRHGHSAGATTLRHYAAWVEEADRRASEILPGRLPGPNDTPPPQRELATWEKVAAELREAIQDGVMLPGSRFPTLDDLAGTYEISHGTAPLPSSRRRASSTLAAGAERRSARRMTVENPPRRDATQRDRDTLRCPLRRASASTRSVHSGEIADLRKRAQGRRQG</sequence>